<dbReference type="AlphaFoldDB" id="A0A2J6R0X8"/>
<protein>
    <recommendedName>
        <fullName evidence="3">Alpha/beta-hydrolase</fullName>
    </recommendedName>
</protein>
<organism evidence="1 2">
    <name type="scientific">Hyaloscypha variabilis (strain UAMH 11265 / GT02V1 / F)</name>
    <name type="common">Meliniomyces variabilis</name>
    <dbReference type="NCBI Taxonomy" id="1149755"/>
    <lineage>
        <taxon>Eukaryota</taxon>
        <taxon>Fungi</taxon>
        <taxon>Dikarya</taxon>
        <taxon>Ascomycota</taxon>
        <taxon>Pezizomycotina</taxon>
        <taxon>Leotiomycetes</taxon>
        <taxon>Helotiales</taxon>
        <taxon>Hyaloscyphaceae</taxon>
        <taxon>Hyaloscypha</taxon>
        <taxon>Hyaloscypha variabilis</taxon>
    </lineage>
</organism>
<proteinExistence type="predicted"/>
<dbReference type="STRING" id="1149755.A0A2J6R0X8"/>
<evidence type="ECO:0008006" key="3">
    <source>
        <dbReference type="Google" id="ProtNLM"/>
    </source>
</evidence>
<dbReference type="InterPro" id="IPR029058">
    <property type="entry name" value="AB_hydrolase_fold"/>
</dbReference>
<evidence type="ECO:0000313" key="1">
    <source>
        <dbReference type="EMBL" id="PMD32172.1"/>
    </source>
</evidence>
<dbReference type="OrthoDB" id="3504488at2759"/>
<reference evidence="1 2" key="1">
    <citation type="submission" date="2016-04" db="EMBL/GenBank/DDBJ databases">
        <title>A degradative enzymes factory behind the ericoid mycorrhizal symbiosis.</title>
        <authorList>
            <consortium name="DOE Joint Genome Institute"/>
            <person name="Martino E."/>
            <person name="Morin E."/>
            <person name="Grelet G."/>
            <person name="Kuo A."/>
            <person name="Kohler A."/>
            <person name="Daghino S."/>
            <person name="Barry K."/>
            <person name="Choi C."/>
            <person name="Cichocki N."/>
            <person name="Clum A."/>
            <person name="Copeland A."/>
            <person name="Hainaut M."/>
            <person name="Haridas S."/>
            <person name="Labutti K."/>
            <person name="Lindquist E."/>
            <person name="Lipzen A."/>
            <person name="Khouja H.-R."/>
            <person name="Murat C."/>
            <person name="Ohm R."/>
            <person name="Olson A."/>
            <person name="Spatafora J."/>
            <person name="Veneault-Fourrey C."/>
            <person name="Henrissat B."/>
            <person name="Grigoriev I."/>
            <person name="Martin F."/>
            <person name="Perotto S."/>
        </authorList>
    </citation>
    <scope>NUCLEOTIDE SEQUENCE [LARGE SCALE GENOMIC DNA]</scope>
    <source>
        <strain evidence="1 2">F</strain>
    </source>
</reference>
<gene>
    <name evidence="1" type="ORF">L207DRAFT_558439</name>
</gene>
<evidence type="ECO:0000313" key="2">
    <source>
        <dbReference type="Proteomes" id="UP000235786"/>
    </source>
</evidence>
<dbReference type="Proteomes" id="UP000235786">
    <property type="component" value="Unassembled WGS sequence"/>
</dbReference>
<dbReference type="SUPFAM" id="SSF53474">
    <property type="entry name" value="alpha/beta-Hydrolases"/>
    <property type="match status" value="1"/>
</dbReference>
<name>A0A2J6R0X8_HYAVF</name>
<accession>A0A2J6R0X8</accession>
<keyword evidence="2" id="KW-1185">Reference proteome</keyword>
<dbReference type="EMBL" id="KZ613960">
    <property type="protein sequence ID" value="PMD32172.1"/>
    <property type="molecule type" value="Genomic_DNA"/>
</dbReference>
<dbReference type="Gene3D" id="3.40.50.1820">
    <property type="entry name" value="alpha/beta hydrolase"/>
    <property type="match status" value="1"/>
</dbReference>
<sequence>MLRKYALSLGFCFLLFTSFYCWILFHGTKKITMKHNTKSGAPITLSSTGGFEIGGSVIMNGTNPNQTLSCDHGYVEYFLPYTPRKTSLLMWHSSSTQVFQNTWSGGPGYKDLWLSRDYPVYLWDGPRVGRANWGCVPITYTPSYRDAGNFVAWNFGPEFLEWWEGSQFAGFLGTSENGTEIVDQEARIKAWKAAVRKRYDEFDTDENVLLHGQTMAVAADSGKLGNQIVYVTNSAGGLRAQMAVALANGTNIRGIVAYESIGYIFPASFNLSSYSLTRIPGFGPFVVPDEQFANFKNLKVQFVWGDHRKEGEDLVGQHVRMSMLVAELINGVGGQAEVLFLGGDGTGLRGNTHLAFADENNESVAGLMEEWLKRMGLDGYVEEGK</sequence>